<comment type="caution">
    <text evidence="1">The sequence shown here is derived from an EMBL/GenBank/DDBJ whole genome shotgun (WGS) entry which is preliminary data.</text>
</comment>
<keyword evidence="2" id="KW-1185">Reference proteome</keyword>
<proteinExistence type="predicted"/>
<organism evidence="1 2">
    <name type="scientific">Mycena albidolilacea</name>
    <dbReference type="NCBI Taxonomy" id="1033008"/>
    <lineage>
        <taxon>Eukaryota</taxon>
        <taxon>Fungi</taxon>
        <taxon>Dikarya</taxon>
        <taxon>Basidiomycota</taxon>
        <taxon>Agaricomycotina</taxon>
        <taxon>Agaricomycetes</taxon>
        <taxon>Agaricomycetidae</taxon>
        <taxon>Agaricales</taxon>
        <taxon>Marasmiineae</taxon>
        <taxon>Mycenaceae</taxon>
        <taxon>Mycena</taxon>
    </lineage>
</organism>
<accession>A0AAD6YXP4</accession>
<reference evidence="1" key="1">
    <citation type="submission" date="2023-03" db="EMBL/GenBank/DDBJ databases">
        <title>Massive genome expansion in bonnet fungi (Mycena s.s.) driven by repeated elements and novel gene families across ecological guilds.</title>
        <authorList>
            <consortium name="Lawrence Berkeley National Laboratory"/>
            <person name="Harder C.B."/>
            <person name="Miyauchi S."/>
            <person name="Viragh M."/>
            <person name="Kuo A."/>
            <person name="Thoen E."/>
            <person name="Andreopoulos B."/>
            <person name="Lu D."/>
            <person name="Skrede I."/>
            <person name="Drula E."/>
            <person name="Henrissat B."/>
            <person name="Morin E."/>
            <person name="Kohler A."/>
            <person name="Barry K."/>
            <person name="LaButti K."/>
            <person name="Morin E."/>
            <person name="Salamov A."/>
            <person name="Lipzen A."/>
            <person name="Mereny Z."/>
            <person name="Hegedus B."/>
            <person name="Baldrian P."/>
            <person name="Stursova M."/>
            <person name="Weitz H."/>
            <person name="Taylor A."/>
            <person name="Grigoriev I.V."/>
            <person name="Nagy L.G."/>
            <person name="Martin F."/>
            <person name="Kauserud H."/>
        </authorList>
    </citation>
    <scope>NUCLEOTIDE SEQUENCE</scope>
    <source>
        <strain evidence="1">CBHHK002</strain>
    </source>
</reference>
<protein>
    <submittedName>
        <fullName evidence="1">Uncharacterized protein</fullName>
    </submittedName>
</protein>
<gene>
    <name evidence="1" type="ORF">DFH08DRAFT_907104</name>
</gene>
<name>A0AAD6YXP4_9AGAR</name>
<evidence type="ECO:0000313" key="1">
    <source>
        <dbReference type="EMBL" id="KAJ7301282.1"/>
    </source>
</evidence>
<dbReference type="Proteomes" id="UP001218218">
    <property type="component" value="Unassembled WGS sequence"/>
</dbReference>
<dbReference type="AlphaFoldDB" id="A0AAD6YXP4"/>
<sequence>MSSYGFDGAKIQMPLVSSSASLSLTAPSAIKSGIESLSLASFKIHFLVLDYSGPDDAQMSSPFQVNLAETTVLGIR</sequence>
<evidence type="ECO:0000313" key="2">
    <source>
        <dbReference type="Proteomes" id="UP001218218"/>
    </source>
</evidence>
<dbReference type="EMBL" id="JARIHO010000139">
    <property type="protein sequence ID" value="KAJ7301282.1"/>
    <property type="molecule type" value="Genomic_DNA"/>
</dbReference>